<dbReference type="InterPro" id="IPR011009">
    <property type="entry name" value="Kinase-like_dom_sf"/>
</dbReference>
<dbReference type="Pfam" id="PF00069">
    <property type="entry name" value="Pkinase"/>
    <property type="match status" value="1"/>
</dbReference>
<evidence type="ECO:0000256" key="5">
    <source>
        <dbReference type="ARBA" id="ARBA00022840"/>
    </source>
</evidence>
<dbReference type="AlphaFoldDB" id="A0AAE0FM15"/>
<sequence length="358" mass="40064">MLGLTISCSLKCCPRWYDRGQKGSKTSWYRGWRTRKSVRDSTSLYRAQSARWNLRPFRLSSKAREDSEELLADPDFGLPKDFSEAYTLGEAVAAGGTSAVYEASSRVLPENDVVVKVIPKVPGPTWNRTADERRREILHELFIFKKLSRNLDVVELKAAYEDEQNVYFVMEKCDKLRPQDGSGITYCEGEVRHIMRAALRTLAQMHTHHLLHRDIKPENFMSQQIDNKNVYKAIDFGASTIKISRRPSAHPVKVSGTPHFLAPETLAGEFFPESDVWAAGVMAYKAAAIRGPAARTTATQALSCADLFFRYPSGETAQENLLGCRASARPDCHRVTLNASLPAHNINTVANFATPQAI</sequence>
<dbReference type="InterPro" id="IPR000719">
    <property type="entry name" value="Prot_kinase_dom"/>
</dbReference>
<evidence type="ECO:0000256" key="2">
    <source>
        <dbReference type="ARBA" id="ARBA00022679"/>
    </source>
</evidence>
<dbReference type="Gene3D" id="1.10.510.10">
    <property type="entry name" value="Transferase(Phosphotransferase) domain 1"/>
    <property type="match status" value="1"/>
</dbReference>
<reference evidence="7 8" key="1">
    <citation type="journal article" date="2015" name="Genome Biol. Evol.">
        <title>Comparative Genomics of a Bacterivorous Green Alga Reveals Evolutionary Causalities and Consequences of Phago-Mixotrophic Mode of Nutrition.</title>
        <authorList>
            <person name="Burns J.A."/>
            <person name="Paasch A."/>
            <person name="Narechania A."/>
            <person name="Kim E."/>
        </authorList>
    </citation>
    <scope>NUCLEOTIDE SEQUENCE [LARGE SCALE GENOMIC DNA]</scope>
    <source>
        <strain evidence="7 8">PLY_AMNH</strain>
    </source>
</reference>
<evidence type="ECO:0000256" key="3">
    <source>
        <dbReference type="ARBA" id="ARBA00022741"/>
    </source>
</evidence>
<evidence type="ECO:0000313" key="8">
    <source>
        <dbReference type="Proteomes" id="UP001190700"/>
    </source>
</evidence>
<keyword evidence="3" id="KW-0547">Nucleotide-binding</keyword>
<organism evidence="7 8">
    <name type="scientific">Cymbomonas tetramitiformis</name>
    <dbReference type="NCBI Taxonomy" id="36881"/>
    <lineage>
        <taxon>Eukaryota</taxon>
        <taxon>Viridiplantae</taxon>
        <taxon>Chlorophyta</taxon>
        <taxon>Pyramimonadophyceae</taxon>
        <taxon>Pyramimonadales</taxon>
        <taxon>Pyramimonadaceae</taxon>
        <taxon>Cymbomonas</taxon>
    </lineage>
</organism>
<protein>
    <recommendedName>
        <fullName evidence="6">Protein kinase domain-containing protein</fullName>
    </recommendedName>
</protein>
<accession>A0AAE0FM15</accession>
<dbReference type="GO" id="GO:0004674">
    <property type="term" value="F:protein serine/threonine kinase activity"/>
    <property type="evidence" value="ECO:0007669"/>
    <property type="project" value="UniProtKB-KW"/>
</dbReference>
<dbReference type="PROSITE" id="PS50011">
    <property type="entry name" value="PROTEIN_KINASE_DOM"/>
    <property type="match status" value="1"/>
</dbReference>
<dbReference type="InterPro" id="IPR050205">
    <property type="entry name" value="CDPK_Ser/Thr_kinases"/>
</dbReference>
<evidence type="ECO:0000259" key="6">
    <source>
        <dbReference type="PROSITE" id="PS50011"/>
    </source>
</evidence>
<proteinExistence type="predicted"/>
<keyword evidence="5" id="KW-0067">ATP-binding</keyword>
<name>A0AAE0FM15_9CHLO</name>
<evidence type="ECO:0000256" key="4">
    <source>
        <dbReference type="ARBA" id="ARBA00022777"/>
    </source>
</evidence>
<keyword evidence="8" id="KW-1185">Reference proteome</keyword>
<evidence type="ECO:0000313" key="7">
    <source>
        <dbReference type="EMBL" id="KAK3262078.1"/>
    </source>
</evidence>
<dbReference type="SMART" id="SM00220">
    <property type="entry name" value="S_TKc"/>
    <property type="match status" value="1"/>
</dbReference>
<keyword evidence="4" id="KW-0418">Kinase</keyword>
<feature type="domain" description="Protein kinase" evidence="6">
    <location>
        <begin position="86"/>
        <end position="358"/>
    </location>
</feature>
<keyword evidence="1" id="KW-0723">Serine/threonine-protein kinase</keyword>
<dbReference type="GO" id="GO:0005524">
    <property type="term" value="F:ATP binding"/>
    <property type="evidence" value="ECO:0007669"/>
    <property type="project" value="UniProtKB-KW"/>
</dbReference>
<comment type="caution">
    <text evidence="7">The sequence shown here is derived from an EMBL/GenBank/DDBJ whole genome shotgun (WGS) entry which is preliminary data.</text>
</comment>
<keyword evidence="2" id="KW-0808">Transferase</keyword>
<dbReference type="Proteomes" id="UP001190700">
    <property type="component" value="Unassembled WGS sequence"/>
</dbReference>
<dbReference type="SUPFAM" id="SSF56112">
    <property type="entry name" value="Protein kinase-like (PK-like)"/>
    <property type="match status" value="1"/>
</dbReference>
<dbReference type="EMBL" id="LGRX02016467">
    <property type="protein sequence ID" value="KAK3262078.1"/>
    <property type="molecule type" value="Genomic_DNA"/>
</dbReference>
<evidence type="ECO:0000256" key="1">
    <source>
        <dbReference type="ARBA" id="ARBA00022527"/>
    </source>
</evidence>
<dbReference type="PANTHER" id="PTHR24349">
    <property type="entry name" value="SERINE/THREONINE-PROTEIN KINASE"/>
    <property type="match status" value="1"/>
</dbReference>
<gene>
    <name evidence="7" type="ORF">CYMTET_29047</name>
</gene>